<dbReference type="PANTHER" id="PTHR43547:SF2">
    <property type="entry name" value="HYBRID SIGNAL TRANSDUCTION HISTIDINE KINASE C"/>
    <property type="match status" value="1"/>
</dbReference>
<keyword evidence="3 4" id="KW-0597">Phosphoprotein</keyword>
<evidence type="ECO:0000256" key="4">
    <source>
        <dbReference type="PROSITE-ProRule" id="PRU00169"/>
    </source>
</evidence>
<dbReference type="SUPFAM" id="SSF55874">
    <property type="entry name" value="ATPase domain of HSP90 chaperone/DNA topoisomerase II/histidine kinase"/>
    <property type="match status" value="1"/>
</dbReference>
<dbReference type="STRING" id="177439.DP0469"/>
<dbReference type="InterPro" id="IPR001789">
    <property type="entry name" value="Sig_transdc_resp-reg_receiver"/>
</dbReference>
<dbReference type="PROSITE" id="PS50110">
    <property type="entry name" value="RESPONSE_REGULATORY"/>
    <property type="match status" value="1"/>
</dbReference>
<keyword evidence="8" id="KW-1185">Reference proteome</keyword>
<dbReference type="Gene3D" id="3.40.50.2300">
    <property type="match status" value="1"/>
</dbReference>
<dbReference type="eggNOG" id="COG0745">
    <property type="taxonomic scope" value="Bacteria"/>
</dbReference>
<accession>Q6AR26</accession>
<comment type="catalytic activity">
    <reaction evidence="1">
        <text>ATP + protein L-histidine = ADP + protein N-phospho-L-histidine.</text>
        <dbReference type="EC" id="2.7.13.3"/>
    </reaction>
</comment>
<dbReference type="InterPro" id="IPR005467">
    <property type="entry name" value="His_kinase_dom"/>
</dbReference>
<feature type="domain" description="Histidine kinase" evidence="5">
    <location>
        <begin position="30"/>
        <end position="237"/>
    </location>
</feature>
<name>Q6AR26_DESPS</name>
<evidence type="ECO:0000313" key="7">
    <source>
        <dbReference type="EMBL" id="CAG35198.1"/>
    </source>
</evidence>
<dbReference type="InterPro" id="IPR004358">
    <property type="entry name" value="Sig_transdc_His_kin-like_C"/>
</dbReference>
<evidence type="ECO:0000259" key="6">
    <source>
        <dbReference type="PROSITE" id="PS50110"/>
    </source>
</evidence>
<dbReference type="eggNOG" id="COG2205">
    <property type="taxonomic scope" value="Bacteria"/>
</dbReference>
<reference evidence="8" key="1">
    <citation type="journal article" date="2004" name="Environ. Microbiol.">
        <title>The genome of Desulfotalea psychrophila, a sulfate-reducing bacterium from permanently cold Arctic sediments.</title>
        <authorList>
            <person name="Rabus R."/>
            <person name="Ruepp A."/>
            <person name="Frickey T."/>
            <person name="Rattei T."/>
            <person name="Fartmann B."/>
            <person name="Stark M."/>
            <person name="Bauer M."/>
            <person name="Zibat A."/>
            <person name="Lombardot T."/>
            <person name="Becker I."/>
            <person name="Amann J."/>
            <person name="Gellner K."/>
            <person name="Teeling H."/>
            <person name="Leuschner W.D."/>
            <person name="Gloeckner F.-O."/>
            <person name="Lupas A.N."/>
            <person name="Amann R."/>
            <person name="Klenk H.-P."/>
        </authorList>
    </citation>
    <scope>NUCLEOTIDE SEQUENCE [LARGE SCALE GENOMIC DNA]</scope>
    <source>
        <strain evidence="8">DSM 12343 / LSv54</strain>
    </source>
</reference>
<dbReference type="Pfam" id="PF02518">
    <property type="entry name" value="HATPase_c"/>
    <property type="match status" value="1"/>
</dbReference>
<dbReference type="PRINTS" id="PR00344">
    <property type="entry name" value="BCTRLSENSOR"/>
</dbReference>
<organism evidence="7 8">
    <name type="scientific">Desulfotalea psychrophila (strain LSv54 / DSM 12343)</name>
    <dbReference type="NCBI Taxonomy" id="177439"/>
    <lineage>
        <taxon>Bacteria</taxon>
        <taxon>Pseudomonadati</taxon>
        <taxon>Thermodesulfobacteriota</taxon>
        <taxon>Desulfobulbia</taxon>
        <taxon>Desulfobulbales</taxon>
        <taxon>Desulfocapsaceae</taxon>
        <taxon>Desulfotalea</taxon>
    </lineage>
</organism>
<dbReference type="GO" id="GO:0000155">
    <property type="term" value="F:phosphorelay sensor kinase activity"/>
    <property type="evidence" value="ECO:0007669"/>
    <property type="project" value="TreeGrafter"/>
</dbReference>
<dbReference type="PROSITE" id="PS50109">
    <property type="entry name" value="HIS_KIN"/>
    <property type="match status" value="1"/>
</dbReference>
<dbReference type="InterPro" id="IPR011006">
    <property type="entry name" value="CheY-like_superfamily"/>
</dbReference>
<dbReference type="Pfam" id="PF00072">
    <property type="entry name" value="Response_reg"/>
    <property type="match status" value="1"/>
</dbReference>
<dbReference type="CDD" id="cd00156">
    <property type="entry name" value="REC"/>
    <property type="match status" value="1"/>
</dbReference>
<evidence type="ECO:0000313" key="8">
    <source>
        <dbReference type="Proteomes" id="UP000000602"/>
    </source>
</evidence>
<dbReference type="InterPro" id="IPR003594">
    <property type="entry name" value="HATPase_dom"/>
</dbReference>
<evidence type="ECO:0000256" key="1">
    <source>
        <dbReference type="ARBA" id="ARBA00000085"/>
    </source>
</evidence>
<dbReference type="PANTHER" id="PTHR43547">
    <property type="entry name" value="TWO-COMPONENT HISTIDINE KINASE"/>
    <property type="match status" value="1"/>
</dbReference>
<evidence type="ECO:0000256" key="3">
    <source>
        <dbReference type="ARBA" id="ARBA00022553"/>
    </source>
</evidence>
<dbReference type="EC" id="2.7.13.3" evidence="2"/>
<feature type="modified residue" description="4-aspartylphosphate" evidence="4">
    <location>
        <position position="311"/>
    </location>
</feature>
<dbReference type="Gene3D" id="3.30.565.10">
    <property type="entry name" value="Histidine kinase-like ATPase, C-terminal domain"/>
    <property type="match status" value="1"/>
</dbReference>
<keyword evidence="7" id="KW-0418">Kinase</keyword>
<dbReference type="AlphaFoldDB" id="Q6AR26"/>
<sequence>MKEKIAAHDAGEKMLLEHKYLQSLRLITRGVSHEYNNIFTGLSGQFQLLNKEIKTDDNHHRALISELLERGCQKTSLLHDFSRYSSEKKELHSVIQAAEMAIEFLDTISNSHHFTLERGENLPRLQCSMKEITMAIFYLGENAIEAMPGGGTIRIVISTDTVQTGFLSIAVIDRGRGIAPDIEHDLFKPFISSKNSSAEVCGLGLYATHSIMQQHQGTVSISQDKDTVATISLPYEQGQEKQAPMPTPPLMQRDNQAKQIFFIIEDDNALRDFISTGLQRHGHIVFSAASCAEAVEEFKFVHEMITVILLDIGLNDCDGFSCLEKIVQIDMPKQIVFMSGGEITEKMKYGARFLQKPFTIKQIEELISHAE</sequence>
<gene>
    <name evidence="7" type="ordered locus">DP0469</name>
</gene>
<evidence type="ECO:0000256" key="2">
    <source>
        <dbReference type="ARBA" id="ARBA00012438"/>
    </source>
</evidence>
<dbReference type="SUPFAM" id="SSF52172">
    <property type="entry name" value="CheY-like"/>
    <property type="match status" value="1"/>
</dbReference>
<dbReference type="SMART" id="SM00448">
    <property type="entry name" value="REC"/>
    <property type="match status" value="1"/>
</dbReference>
<dbReference type="KEGG" id="dps:DP0469"/>
<evidence type="ECO:0000259" key="5">
    <source>
        <dbReference type="PROSITE" id="PS50109"/>
    </source>
</evidence>
<dbReference type="InterPro" id="IPR036890">
    <property type="entry name" value="HATPase_C_sf"/>
</dbReference>
<feature type="domain" description="Response regulatory" evidence="6">
    <location>
        <begin position="260"/>
        <end position="371"/>
    </location>
</feature>
<dbReference type="Proteomes" id="UP000000602">
    <property type="component" value="Chromosome"/>
</dbReference>
<dbReference type="HOGENOM" id="CLU_745420_0_0_7"/>
<dbReference type="EMBL" id="CR522870">
    <property type="protein sequence ID" value="CAG35198.1"/>
    <property type="molecule type" value="Genomic_DNA"/>
</dbReference>
<dbReference type="RefSeq" id="WP_011187714.1">
    <property type="nucleotide sequence ID" value="NC_006138.1"/>
</dbReference>
<protein>
    <recommendedName>
        <fullName evidence="2">histidine kinase</fullName>
        <ecNumber evidence="2">2.7.13.3</ecNumber>
    </recommendedName>
</protein>
<keyword evidence="7" id="KW-0808">Transferase</keyword>
<dbReference type="SMART" id="SM00387">
    <property type="entry name" value="HATPase_c"/>
    <property type="match status" value="1"/>
</dbReference>
<proteinExistence type="predicted"/>
<dbReference type="OrthoDB" id="9815750at2"/>